<keyword evidence="1" id="KW-0472">Membrane</keyword>
<gene>
    <name evidence="2" type="ORF">ACG-C40_0237a</name>
</gene>
<evidence type="ECO:0000256" key="1">
    <source>
        <dbReference type="SAM" id="Phobius"/>
    </source>
</evidence>
<protein>
    <submittedName>
        <fullName evidence="2">Uncharacterized protein</fullName>
    </submittedName>
</protein>
<keyword evidence="1" id="KW-0812">Transmembrane</keyword>
<feature type="transmembrane region" description="Helical" evidence="1">
    <location>
        <begin position="6"/>
        <end position="21"/>
    </location>
</feature>
<keyword evidence="1" id="KW-1133">Transmembrane helix</keyword>
<dbReference type="GeneID" id="13998066"/>
<sequence length="22" mass="2444">MLAPYIMAAVMLVCLYLLIKAC</sequence>
<evidence type="ECO:0000313" key="2">
    <source>
        <dbReference type="EMBL" id="AFH20202.1"/>
    </source>
</evidence>
<dbReference type="RefSeq" id="YP_006986794.1">
    <property type="nucleotide sequence ID" value="NC_019399.1"/>
</dbReference>
<dbReference type="Proteomes" id="UP000009211">
    <property type="component" value="Segment"/>
</dbReference>
<proteinExistence type="predicted"/>
<reference evidence="3" key="1">
    <citation type="submission" date="2011-11" db="EMBL/GenBank/DDBJ databases">
        <authorList>
            <person name="Chibeu A."/>
            <person name="Kropinski A.M."/>
        </authorList>
    </citation>
    <scope>NUCLEOTIDE SEQUENCE [LARGE SCALE GENOMIC DNA]</scope>
</reference>
<accession>K4FC46</accession>
<evidence type="ECO:0000313" key="3">
    <source>
        <dbReference type="Proteomes" id="UP000009211"/>
    </source>
</evidence>
<dbReference type="KEGG" id="vg:13998066"/>
<dbReference type="EMBL" id="JN986846">
    <property type="protein sequence ID" value="AFH20202.1"/>
    <property type="molecule type" value="Genomic_DNA"/>
</dbReference>
<name>K4FC46_9CAUD</name>
<keyword evidence="3" id="KW-1185">Reference proteome</keyword>
<organism evidence="2 3">
    <name type="scientific">Escherichia phage vB_EcoM_ACG-C40</name>
    <dbReference type="NCBI Taxonomy" id="1141141"/>
    <lineage>
        <taxon>Viruses</taxon>
        <taxon>Duplodnaviria</taxon>
        <taxon>Heunggongvirae</taxon>
        <taxon>Uroviricota</taxon>
        <taxon>Caudoviricetes</taxon>
        <taxon>Pantevenvirales</taxon>
        <taxon>Straboviridae</taxon>
        <taxon>Tevenvirinae</taxon>
        <taxon>Tequatrovirus</taxon>
        <taxon>Tequatrovirus c40</taxon>
    </lineage>
</organism>